<dbReference type="Proteomes" id="UP000254084">
    <property type="component" value="Unassembled WGS sequence"/>
</dbReference>
<dbReference type="RefSeq" id="WP_084340996.1">
    <property type="nucleotide sequence ID" value="NZ_UGUW01000004.1"/>
</dbReference>
<dbReference type="Pfam" id="PF10975">
    <property type="entry name" value="DUF2802"/>
    <property type="match status" value="1"/>
</dbReference>
<sequence length="137" mass="15088">MSEFAMLAAALAFVALLCVALGIVCKGLYRNQQRLLVEQAKRDAVRDARIRELSKRLDAYLTGSIRMGEELHELRRVVAPLPDKVSQIEQRDPSSLSFTQAARLVGMGASVDDLTQACGLSKAEAELISRLHQPKKP</sequence>
<evidence type="ECO:0000313" key="2">
    <source>
        <dbReference type="Proteomes" id="UP000254084"/>
    </source>
</evidence>
<accession>A0A379K8K5</accession>
<dbReference type="EMBL" id="UGUW01000004">
    <property type="protein sequence ID" value="SUD60774.1"/>
    <property type="molecule type" value="Genomic_DNA"/>
</dbReference>
<proteinExistence type="predicted"/>
<organism evidence="1 2">
    <name type="scientific">Ectopseudomonas oleovorans</name>
    <name type="common">Pseudomonas oleovorans</name>
    <dbReference type="NCBI Taxonomy" id="301"/>
    <lineage>
        <taxon>Bacteria</taxon>
        <taxon>Pseudomonadati</taxon>
        <taxon>Pseudomonadota</taxon>
        <taxon>Gammaproteobacteria</taxon>
        <taxon>Pseudomonadales</taxon>
        <taxon>Pseudomonadaceae</taxon>
        <taxon>Ectopseudomonas</taxon>
    </lineage>
</organism>
<name>A0A379K8K5_ECTOL</name>
<dbReference type="AlphaFoldDB" id="A0A379K8K5"/>
<reference evidence="1 2" key="1">
    <citation type="submission" date="2018-06" db="EMBL/GenBank/DDBJ databases">
        <authorList>
            <consortium name="Pathogen Informatics"/>
            <person name="Doyle S."/>
        </authorList>
    </citation>
    <scope>NUCLEOTIDE SEQUENCE [LARGE SCALE GENOMIC DNA]</scope>
    <source>
        <strain evidence="1 2">NCTC10860</strain>
    </source>
</reference>
<gene>
    <name evidence="1" type="ORF">NCTC10860_03130</name>
</gene>
<dbReference type="InterPro" id="IPR021244">
    <property type="entry name" value="DUF2802"/>
</dbReference>
<evidence type="ECO:0000313" key="1">
    <source>
        <dbReference type="EMBL" id="SUD60774.1"/>
    </source>
</evidence>
<protein>
    <submittedName>
        <fullName evidence="1">Methyl-accepting chemotaxis protein</fullName>
    </submittedName>
</protein>